<evidence type="ECO:0000259" key="5">
    <source>
        <dbReference type="SMART" id="SM00385"/>
    </source>
</evidence>
<dbReference type="InterPro" id="IPR048258">
    <property type="entry name" value="Cyclins_cyclin-box"/>
</dbReference>
<evidence type="ECO:0000313" key="9">
    <source>
        <dbReference type="Proteomes" id="UP000002428"/>
    </source>
</evidence>
<comment type="similarity">
    <text evidence="4">Belongs to the cyclin family.</text>
</comment>
<protein>
    <submittedName>
        <fullName evidence="8">Uncharacterized protein</fullName>
    </submittedName>
</protein>
<dbReference type="KEGG" id="cgr:2891389"/>
<dbReference type="InParanoid" id="Q6FIX3"/>
<evidence type="ECO:0000256" key="1">
    <source>
        <dbReference type="ARBA" id="ARBA00022618"/>
    </source>
</evidence>
<dbReference type="RefSeq" id="XP_449821.1">
    <property type="nucleotide sequence ID" value="XM_449821.1"/>
</dbReference>
<evidence type="ECO:0000313" key="8">
    <source>
        <dbReference type="EMBL" id="CAG62801.1"/>
    </source>
</evidence>
<dbReference type="Gene3D" id="1.10.472.10">
    <property type="entry name" value="Cyclin-like"/>
    <property type="match status" value="2"/>
</dbReference>
<evidence type="ECO:0000256" key="3">
    <source>
        <dbReference type="ARBA" id="ARBA00023306"/>
    </source>
</evidence>
<organism evidence="8 9">
    <name type="scientific">Candida glabrata (strain ATCC 2001 / BCRC 20586 / JCM 3761 / NBRC 0622 / NRRL Y-65 / CBS 138)</name>
    <name type="common">Yeast</name>
    <name type="synonym">Nakaseomyces glabratus</name>
    <dbReference type="NCBI Taxonomy" id="284593"/>
    <lineage>
        <taxon>Eukaryota</taxon>
        <taxon>Fungi</taxon>
        <taxon>Dikarya</taxon>
        <taxon>Ascomycota</taxon>
        <taxon>Saccharomycotina</taxon>
        <taxon>Saccharomycetes</taxon>
        <taxon>Saccharomycetales</taxon>
        <taxon>Saccharomycetaceae</taxon>
        <taxon>Nakaseomyces</taxon>
    </lineage>
</organism>
<dbReference type="eggNOG" id="KOG0653">
    <property type="taxonomic scope" value="Eukaryota"/>
</dbReference>
<dbReference type="STRING" id="284593.Q6FIX3"/>
<dbReference type="FunFam" id="1.10.472.10:FF:000001">
    <property type="entry name" value="G2/mitotic-specific cyclin"/>
    <property type="match status" value="1"/>
</dbReference>
<dbReference type="HOGENOM" id="CLU_729573_0_0_1"/>
<dbReference type="SUPFAM" id="SSF47954">
    <property type="entry name" value="Cyclin-like"/>
    <property type="match status" value="2"/>
</dbReference>
<evidence type="ECO:0000313" key="7">
    <source>
        <dbReference type="CGD" id="CAL0137395"/>
    </source>
</evidence>
<keyword evidence="1" id="KW-0132">Cell division</keyword>
<evidence type="ECO:0000256" key="2">
    <source>
        <dbReference type="ARBA" id="ARBA00023127"/>
    </source>
</evidence>
<dbReference type="CGD" id="CAL0137395">
    <property type="gene designation" value="CAGL0M11044g"/>
</dbReference>
<dbReference type="InterPro" id="IPR013763">
    <property type="entry name" value="Cyclin-like_dom"/>
</dbReference>
<dbReference type="GO" id="GO:0051301">
    <property type="term" value="P:cell division"/>
    <property type="evidence" value="ECO:0007669"/>
    <property type="project" value="UniProtKB-KW"/>
</dbReference>
<reference evidence="8 9" key="1">
    <citation type="journal article" date="2004" name="Nature">
        <title>Genome evolution in yeasts.</title>
        <authorList>
            <consortium name="Genolevures"/>
            <person name="Dujon B."/>
            <person name="Sherman D."/>
            <person name="Fischer G."/>
            <person name="Durrens P."/>
            <person name="Casaregola S."/>
            <person name="Lafontaine I."/>
            <person name="de Montigny J."/>
            <person name="Marck C."/>
            <person name="Neuveglise C."/>
            <person name="Talla E."/>
            <person name="Goffard N."/>
            <person name="Frangeul L."/>
            <person name="Aigle M."/>
            <person name="Anthouard V."/>
            <person name="Babour A."/>
            <person name="Barbe V."/>
            <person name="Barnay S."/>
            <person name="Blanchin S."/>
            <person name="Beckerich J.M."/>
            <person name="Beyne E."/>
            <person name="Bleykasten C."/>
            <person name="Boisrame A."/>
            <person name="Boyer J."/>
            <person name="Cattolico L."/>
            <person name="Confanioleri F."/>
            <person name="de Daruvar A."/>
            <person name="Despons L."/>
            <person name="Fabre E."/>
            <person name="Fairhead C."/>
            <person name="Ferry-Dumazet H."/>
            <person name="Groppi A."/>
            <person name="Hantraye F."/>
            <person name="Hennequin C."/>
            <person name="Jauniaux N."/>
            <person name="Joyet P."/>
            <person name="Kachouri R."/>
            <person name="Kerrest A."/>
            <person name="Koszul R."/>
            <person name="Lemaire M."/>
            <person name="Lesur I."/>
            <person name="Ma L."/>
            <person name="Muller H."/>
            <person name="Nicaud J.M."/>
            <person name="Nikolski M."/>
            <person name="Oztas S."/>
            <person name="Ozier-Kalogeropoulos O."/>
            <person name="Pellenz S."/>
            <person name="Potier S."/>
            <person name="Richard G.F."/>
            <person name="Straub M.L."/>
            <person name="Suleau A."/>
            <person name="Swennene D."/>
            <person name="Tekaia F."/>
            <person name="Wesolowski-Louvel M."/>
            <person name="Westhof E."/>
            <person name="Wirth B."/>
            <person name="Zeniou-Meyer M."/>
            <person name="Zivanovic I."/>
            <person name="Bolotin-Fukuhara M."/>
            <person name="Thierry A."/>
            <person name="Bouchier C."/>
            <person name="Caudron B."/>
            <person name="Scarpelli C."/>
            <person name="Gaillardin C."/>
            <person name="Weissenbach J."/>
            <person name="Wincker P."/>
            <person name="Souciet J.L."/>
        </authorList>
    </citation>
    <scope>NUCLEOTIDE SEQUENCE [LARGE SCALE GENOMIC DNA]</scope>
    <source>
        <strain evidence="9">ATCC 2001 / BCRC 20586 / JCM 3761 / NBRC 0622 / NRRL Y-65 / CBS 138</strain>
    </source>
</reference>
<dbReference type="VEuPathDB" id="FungiDB:CAGL0M11044g"/>
<keyword evidence="9" id="KW-1185">Reference proteome</keyword>
<dbReference type="InterPro" id="IPR039361">
    <property type="entry name" value="Cyclin"/>
</dbReference>
<accession>Q6FIX3</accession>
<dbReference type="SMART" id="SM00385">
    <property type="entry name" value="CYCLIN"/>
    <property type="match status" value="1"/>
</dbReference>
<dbReference type="InterPro" id="IPR004367">
    <property type="entry name" value="Cyclin_C-dom"/>
</dbReference>
<feature type="domain" description="Cyclin-like" evidence="5">
    <location>
        <begin position="162"/>
        <end position="246"/>
    </location>
</feature>
<dbReference type="Proteomes" id="UP000002428">
    <property type="component" value="Chromosome M"/>
</dbReference>
<dbReference type="PROSITE" id="PS00292">
    <property type="entry name" value="CYCLINS"/>
    <property type="match status" value="1"/>
</dbReference>
<evidence type="ECO:0000259" key="6">
    <source>
        <dbReference type="SMART" id="SM01332"/>
    </source>
</evidence>
<dbReference type="Pfam" id="PF00134">
    <property type="entry name" value="Cyclin_N"/>
    <property type="match status" value="1"/>
</dbReference>
<evidence type="ECO:0000256" key="4">
    <source>
        <dbReference type="RuleBase" id="RU000383"/>
    </source>
</evidence>
<name>Q6FIX3_CANGA</name>
<gene>
    <name evidence="7 8" type="ordered locus">CAGL0M11044g</name>
</gene>
<feature type="domain" description="Cyclin C-terminal" evidence="6">
    <location>
        <begin position="255"/>
        <end position="369"/>
    </location>
</feature>
<sequence>MSLANLYMCSVACAINLNINFTMDSKIIKNYLLPKAIYKPGNKIGATIFNDNRTINNKLPLSLEKNANSLNIMDNTNVLKSVLKNYKCNKSLPYSSLIDKENISNESSQIHIAKENSEVDLCNTTLDNAYEYLLKLDEDTYLPDTILNEYSSLRQTRDLLLNWVIKIHQNLKLENETLYMTIDLIDKFLIKKKLPIEKFQLLGLTCLYIASKYEEVLPPSIFQFALESNGIFDSEEIKESEFNILETLNFKIGYPSPIVLLDRQLDGYLNYNEMKFMSLYLLEITFVDFRFLSYRMSMRTKAAALITLKMYNHSIKDLKTRFQKEGLMQTIEKICRYILQYLLEPTIHTELQRKYSQLASYNVADRATKYVKCLIKKYA</sequence>
<proteinExistence type="inferred from homology"/>
<dbReference type="SMART" id="SM01332">
    <property type="entry name" value="Cyclin_C"/>
    <property type="match status" value="1"/>
</dbReference>
<dbReference type="AlphaFoldDB" id="Q6FIX3"/>
<keyword evidence="2 4" id="KW-0195">Cyclin</keyword>
<dbReference type="InterPro" id="IPR006671">
    <property type="entry name" value="Cyclin_N"/>
</dbReference>
<dbReference type="GO" id="GO:0044772">
    <property type="term" value="P:mitotic cell cycle phase transition"/>
    <property type="evidence" value="ECO:0007669"/>
    <property type="project" value="UniProtKB-ARBA"/>
</dbReference>
<dbReference type="InterPro" id="IPR036915">
    <property type="entry name" value="Cyclin-like_sf"/>
</dbReference>
<dbReference type="EMBL" id="CR380959">
    <property type="protein sequence ID" value="CAG62801.1"/>
    <property type="molecule type" value="Genomic_DNA"/>
</dbReference>
<keyword evidence="3" id="KW-0131">Cell cycle</keyword>
<dbReference type="GO" id="GO:0016538">
    <property type="term" value="F:cyclin-dependent protein serine/threonine kinase regulator activity"/>
    <property type="evidence" value="ECO:0007669"/>
    <property type="project" value="UniProtKB-ARBA"/>
</dbReference>
<dbReference type="PANTHER" id="PTHR10177">
    <property type="entry name" value="CYCLINS"/>
    <property type="match status" value="1"/>
</dbReference>
<dbReference type="Pfam" id="PF02984">
    <property type="entry name" value="Cyclin_C"/>
    <property type="match status" value="1"/>
</dbReference>